<reference evidence="1" key="1">
    <citation type="journal article" date="2023" name="Mol. Phylogenet. Evol.">
        <title>Genome-scale phylogeny and comparative genomics of the fungal order Sordariales.</title>
        <authorList>
            <person name="Hensen N."/>
            <person name="Bonometti L."/>
            <person name="Westerberg I."/>
            <person name="Brannstrom I.O."/>
            <person name="Guillou S."/>
            <person name="Cros-Aarteil S."/>
            <person name="Calhoun S."/>
            <person name="Haridas S."/>
            <person name="Kuo A."/>
            <person name="Mondo S."/>
            <person name="Pangilinan J."/>
            <person name="Riley R."/>
            <person name="LaButti K."/>
            <person name="Andreopoulos B."/>
            <person name="Lipzen A."/>
            <person name="Chen C."/>
            <person name="Yan M."/>
            <person name="Daum C."/>
            <person name="Ng V."/>
            <person name="Clum A."/>
            <person name="Steindorff A."/>
            <person name="Ohm R.A."/>
            <person name="Martin F."/>
            <person name="Silar P."/>
            <person name="Natvig D.O."/>
            <person name="Lalanne C."/>
            <person name="Gautier V."/>
            <person name="Ament-Velasquez S.L."/>
            <person name="Kruys A."/>
            <person name="Hutchinson M.I."/>
            <person name="Powell A.J."/>
            <person name="Barry K."/>
            <person name="Miller A.N."/>
            <person name="Grigoriev I.V."/>
            <person name="Debuchy R."/>
            <person name="Gladieux P."/>
            <person name="Hiltunen Thoren M."/>
            <person name="Johannesson H."/>
        </authorList>
    </citation>
    <scope>NUCLEOTIDE SEQUENCE</scope>
    <source>
        <strain evidence="1">CBS 990.96</strain>
    </source>
</reference>
<evidence type="ECO:0000313" key="2">
    <source>
        <dbReference type="Proteomes" id="UP001301958"/>
    </source>
</evidence>
<dbReference type="EMBL" id="MU865373">
    <property type="protein sequence ID" value="KAK4225157.1"/>
    <property type="molecule type" value="Genomic_DNA"/>
</dbReference>
<sequence length="90" mass="10716">MEDEEYYHMMLDDLERLERVHHHTSHPSEHELLTRQMNQQQLHSPFISGLRVALNNALRSGMEKLHMGRRGREEYWKKRGSWSSRGSGDS</sequence>
<dbReference type="AlphaFoldDB" id="A0AAN7BKY5"/>
<proteinExistence type="predicted"/>
<comment type="caution">
    <text evidence="1">The sequence shown here is derived from an EMBL/GenBank/DDBJ whole genome shotgun (WGS) entry which is preliminary data.</text>
</comment>
<gene>
    <name evidence="1" type="ORF">QBC38DRAFT_421831</name>
</gene>
<organism evidence="1 2">
    <name type="scientific">Podospora fimiseda</name>
    <dbReference type="NCBI Taxonomy" id="252190"/>
    <lineage>
        <taxon>Eukaryota</taxon>
        <taxon>Fungi</taxon>
        <taxon>Dikarya</taxon>
        <taxon>Ascomycota</taxon>
        <taxon>Pezizomycotina</taxon>
        <taxon>Sordariomycetes</taxon>
        <taxon>Sordariomycetidae</taxon>
        <taxon>Sordariales</taxon>
        <taxon>Podosporaceae</taxon>
        <taxon>Podospora</taxon>
    </lineage>
</organism>
<evidence type="ECO:0000313" key="1">
    <source>
        <dbReference type="EMBL" id="KAK4225157.1"/>
    </source>
</evidence>
<reference evidence="1" key="2">
    <citation type="submission" date="2023-05" db="EMBL/GenBank/DDBJ databases">
        <authorList>
            <consortium name="Lawrence Berkeley National Laboratory"/>
            <person name="Steindorff A."/>
            <person name="Hensen N."/>
            <person name="Bonometti L."/>
            <person name="Westerberg I."/>
            <person name="Brannstrom I.O."/>
            <person name="Guillou S."/>
            <person name="Cros-Aarteil S."/>
            <person name="Calhoun S."/>
            <person name="Haridas S."/>
            <person name="Kuo A."/>
            <person name="Mondo S."/>
            <person name="Pangilinan J."/>
            <person name="Riley R."/>
            <person name="Labutti K."/>
            <person name="Andreopoulos B."/>
            <person name="Lipzen A."/>
            <person name="Chen C."/>
            <person name="Yanf M."/>
            <person name="Daum C."/>
            <person name="Ng V."/>
            <person name="Clum A."/>
            <person name="Ohm R."/>
            <person name="Martin F."/>
            <person name="Silar P."/>
            <person name="Natvig D."/>
            <person name="Lalanne C."/>
            <person name="Gautier V."/>
            <person name="Ament-Velasquez S.L."/>
            <person name="Kruys A."/>
            <person name="Hutchinson M.I."/>
            <person name="Powell A.J."/>
            <person name="Barry K."/>
            <person name="Miller A.N."/>
            <person name="Grigoriev I.V."/>
            <person name="Debuchy R."/>
            <person name="Gladieux P."/>
            <person name="Thoren M.H."/>
            <person name="Johannesson H."/>
        </authorList>
    </citation>
    <scope>NUCLEOTIDE SEQUENCE</scope>
    <source>
        <strain evidence="1">CBS 990.96</strain>
    </source>
</reference>
<name>A0AAN7BKY5_9PEZI</name>
<accession>A0AAN7BKY5</accession>
<keyword evidence="2" id="KW-1185">Reference proteome</keyword>
<dbReference type="Proteomes" id="UP001301958">
    <property type="component" value="Unassembled WGS sequence"/>
</dbReference>
<protein>
    <submittedName>
        <fullName evidence="1">Uncharacterized protein</fullName>
    </submittedName>
</protein>